<feature type="compositionally biased region" description="Low complexity" evidence="5">
    <location>
        <begin position="153"/>
        <end position="178"/>
    </location>
</feature>
<comment type="subcellular location">
    <subcellularLocation>
        <location evidence="1">Cytoplasm</location>
        <location evidence="1">Nucleoid</location>
    </subcellularLocation>
</comment>
<dbReference type="SUPFAM" id="SSF81273">
    <property type="entry name" value="H-NS histone-like proteins"/>
    <property type="match status" value="1"/>
</dbReference>
<protein>
    <submittedName>
        <fullName evidence="7">H-NS histone family protein</fullName>
    </submittedName>
</protein>
<dbReference type="PANTHER" id="PTHR38097">
    <property type="match status" value="1"/>
</dbReference>
<evidence type="ECO:0000313" key="7">
    <source>
        <dbReference type="EMBL" id="QCP53924.1"/>
    </source>
</evidence>
<name>A0A4P8J2E1_9BURK</name>
<dbReference type="GO" id="GO:0009295">
    <property type="term" value="C:nucleoid"/>
    <property type="evidence" value="ECO:0007669"/>
    <property type="project" value="UniProtKB-SubCell"/>
</dbReference>
<keyword evidence="3" id="KW-0963">Cytoplasm</keyword>
<proteinExistence type="inferred from homology"/>
<keyword evidence="4" id="KW-0238">DNA-binding</keyword>
<feature type="compositionally biased region" description="Low complexity" evidence="5">
    <location>
        <begin position="135"/>
        <end position="144"/>
    </location>
</feature>
<evidence type="ECO:0000256" key="2">
    <source>
        <dbReference type="ARBA" id="ARBA00010610"/>
    </source>
</evidence>
<dbReference type="OrthoDB" id="5297879at2"/>
<reference evidence="7 8" key="1">
    <citation type="submission" date="2019-05" db="EMBL/GenBank/DDBJ databases">
        <title>Burkholderia sp. DHOD12, isolated from subtropical forest soil.</title>
        <authorList>
            <person name="Gao Z.-H."/>
            <person name="Qiu L.-H."/>
        </authorList>
    </citation>
    <scope>NUCLEOTIDE SEQUENCE [LARGE SCALE GENOMIC DNA]</scope>
    <source>
        <strain evidence="7 8">DHOD12</strain>
    </source>
</reference>
<feature type="region of interest" description="Disordered" evidence="5">
    <location>
        <begin position="135"/>
        <end position="196"/>
    </location>
</feature>
<feature type="domain" description="DNA-binding protein H-NS-like C-terminal" evidence="6">
    <location>
        <begin position="83"/>
        <end position="109"/>
    </location>
</feature>
<evidence type="ECO:0000256" key="3">
    <source>
        <dbReference type="ARBA" id="ARBA00022490"/>
    </source>
</evidence>
<evidence type="ECO:0000256" key="1">
    <source>
        <dbReference type="ARBA" id="ARBA00004453"/>
    </source>
</evidence>
<dbReference type="Pfam" id="PF00816">
    <property type="entry name" value="Histone_HNS"/>
    <property type="match status" value="1"/>
</dbReference>
<feature type="region of interest" description="Disordered" evidence="5">
    <location>
        <begin position="79"/>
        <end position="101"/>
    </location>
</feature>
<dbReference type="AlphaFoldDB" id="A0A4P8J2E1"/>
<keyword evidence="8" id="KW-1185">Reference proteome</keyword>
<dbReference type="InterPro" id="IPR027444">
    <property type="entry name" value="H-NS_C_dom"/>
</dbReference>
<dbReference type="Gene3D" id="4.10.430.30">
    <property type="match status" value="1"/>
</dbReference>
<evidence type="ECO:0000256" key="4">
    <source>
        <dbReference type="ARBA" id="ARBA00023125"/>
    </source>
</evidence>
<dbReference type="KEGG" id="tvl:FAZ95_33565"/>
<comment type="similarity">
    <text evidence="2">Belongs to the histone-like protein H-NS family.</text>
</comment>
<dbReference type="RefSeq" id="WP_137336693.1">
    <property type="nucleotide sequence ID" value="NZ_CP040078.1"/>
</dbReference>
<accession>A0A4P8J2E1</accession>
<dbReference type="Proteomes" id="UP000298656">
    <property type="component" value="Chromosome 2"/>
</dbReference>
<evidence type="ECO:0000256" key="5">
    <source>
        <dbReference type="SAM" id="MobiDB-lite"/>
    </source>
</evidence>
<dbReference type="EMBL" id="CP040078">
    <property type="protein sequence ID" value="QCP53924.1"/>
    <property type="molecule type" value="Genomic_DNA"/>
</dbReference>
<feature type="compositionally biased region" description="Low complexity" evidence="5">
    <location>
        <begin position="186"/>
        <end position="196"/>
    </location>
</feature>
<gene>
    <name evidence="7" type="ORF">FAZ95_33565</name>
</gene>
<evidence type="ECO:0000259" key="6">
    <source>
        <dbReference type="Pfam" id="PF00816"/>
    </source>
</evidence>
<organism evidence="7 8">
    <name type="scientific">Trinickia violacea</name>
    <dbReference type="NCBI Taxonomy" id="2571746"/>
    <lineage>
        <taxon>Bacteria</taxon>
        <taxon>Pseudomonadati</taxon>
        <taxon>Pseudomonadota</taxon>
        <taxon>Betaproteobacteria</taxon>
        <taxon>Burkholderiales</taxon>
        <taxon>Burkholderiaceae</taxon>
        <taxon>Trinickia</taxon>
    </lineage>
</organism>
<evidence type="ECO:0000313" key="8">
    <source>
        <dbReference type="Proteomes" id="UP000298656"/>
    </source>
</evidence>
<dbReference type="GO" id="GO:0003677">
    <property type="term" value="F:DNA binding"/>
    <property type="evidence" value="ECO:0007669"/>
    <property type="project" value="UniProtKB-KW"/>
</dbReference>
<dbReference type="PANTHER" id="PTHR38097:SF2">
    <property type="entry name" value="DNA-BINDING PROTEIN STPA"/>
    <property type="match status" value="1"/>
</dbReference>
<sequence length="196" mass="19947">MATLKQIQSRIEKLQAQAESLIAKRATAVIGEIRALMNKHGLTIADLDAHMPKKRGPKPKGAAGYAGAAAKAKGLKAAGKLPPKFRNPETGATWSGHARPPAWIKDAKDRSVFLIDKSNAGAAAAKPAAAKKTAAAKKAGGAKRTVARKAPAKKAVAAKKTAAKSVKAAKPARAAKTAGRAKRAAVKSAAAKSAAA</sequence>